<dbReference type="InterPro" id="IPR003807">
    <property type="entry name" value="DUF202"/>
</dbReference>
<dbReference type="Pfam" id="PF02656">
    <property type="entry name" value="DUF202"/>
    <property type="match status" value="1"/>
</dbReference>
<reference evidence="7 8" key="1">
    <citation type="submission" date="2018-09" db="EMBL/GenBank/DDBJ databases">
        <title>YIM PH21274 draft genome.</title>
        <authorList>
            <person name="Miao C."/>
        </authorList>
    </citation>
    <scope>NUCLEOTIDE SEQUENCE [LARGE SCALE GENOMIC DNA]</scope>
    <source>
        <strain evidence="7 8">YIM PH 21724</strain>
    </source>
</reference>
<evidence type="ECO:0000256" key="3">
    <source>
        <dbReference type="ARBA" id="ARBA00022989"/>
    </source>
</evidence>
<keyword evidence="3 5" id="KW-1133">Transmembrane helix</keyword>
<keyword evidence="2 5" id="KW-0812">Transmembrane</keyword>
<gene>
    <name evidence="7" type="ORF">D5S18_15740</name>
</gene>
<dbReference type="GO" id="GO:0012505">
    <property type="term" value="C:endomembrane system"/>
    <property type="evidence" value="ECO:0007669"/>
    <property type="project" value="UniProtKB-SubCell"/>
</dbReference>
<keyword evidence="8" id="KW-1185">Reference proteome</keyword>
<dbReference type="EMBL" id="QZFU01000019">
    <property type="protein sequence ID" value="RJO74875.1"/>
    <property type="molecule type" value="Genomic_DNA"/>
</dbReference>
<evidence type="ECO:0000256" key="5">
    <source>
        <dbReference type="SAM" id="Phobius"/>
    </source>
</evidence>
<evidence type="ECO:0000313" key="8">
    <source>
        <dbReference type="Proteomes" id="UP000266677"/>
    </source>
</evidence>
<dbReference type="AlphaFoldDB" id="A0A3A4KA42"/>
<feature type="transmembrane region" description="Helical" evidence="5">
    <location>
        <begin position="78"/>
        <end position="104"/>
    </location>
</feature>
<dbReference type="Proteomes" id="UP000266677">
    <property type="component" value="Unassembled WGS sequence"/>
</dbReference>
<sequence>MHPNETPTQGLATERTALAWRRTAVAAMVVAALFAQHALVSGWRPAQFAPLGASCAMLALAGLCVLRNRGLRRGRFHHGARVVTGTAVAVLVADAVAVVVALTYPGT</sequence>
<feature type="transmembrane region" description="Helical" evidence="5">
    <location>
        <begin position="48"/>
        <end position="66"/>
    </location>
</feature>
<keyword evidence="4 5" id="KW-0472">Membrane</keyword>
<comment type="subcellular location">
    <subcellularLocation>
        <location evidence="1">Endomembrane system</location>
        <topology evidence="1">Multi-pass membrane protein</topology>
    </subcellularLocation>
</comment>
<evidence type="ECO:0000313" key="7">
    <source>
        <dbReference type="EMBL" id="RJO74875.1"/>
    </source>
</evidence>
<evidence type="ECO:0000256" key="1">
    <source>
        <dbReference type="ARBA" id="ARBA00004127"/>
    </source>
</evidence>
<protein>
    <submittedName>
        <fullName evidence="7">DUF202 domain-containing protein</fullName>
    </submittedName>
</protein>
<evidence type="ECO:0000256" key="2">
    <source>
        <dbReference type="ARBA" id="ARBA00022692"/>
    </source>
</evidence>
<accession>A0A3A4KA42</accession>
<evidence type="ECO:0000256" key="4">
    <source>
        <dbReference type="ARBA" id="ARBA00023136"/>
    </source>
</evidence>
<name>A0A3A4KA42_9NOCA</name>
<comment type="caution">
    <text evidence="7">The sequence shown here is derived from an EMBL/GenBank/DDBJ whole genome shotgun (WGS) entry which is preliminary data.</text>
</comment>
<dbReference type="RefSeq" id="WP_120041634.1">
    <property type="nucleotide sequence ID" value="NZ_QZFU01000019.1"/>
</dbReference>
<organism evidence="7 8">
    <name type="scientific">Nocardia panacis</name>
    <dbReference type="NCBI Taxonomy" id="2340916"/>
    <lineage>
        <taxon>Bacteria</taxon>
        <taxon>Bacillati</taxon>
        <taxon>Actinomycetota</taxon>
        <taxon>Actinomycetes</taxon>
        <taxon>Mycobacteriales</taxon>
        <taxon>Nocardiaceae</taxon>
        <taxon>Nocardia</taxon>
    </lineage>
</organism>
<proteinExistence type="predicted"/>
<dbReference type="OrthoDB" id="4774462at2"/>
<feature type="transmembrane region" description="Helical" evidence="5">
    <location>
        <begin position="24"/>
        <end position="42"/>
    </location>
</feature>
<evidence type="ECO:0000259" key="6">
    <source>
        <dbReference type="Pfam" id="PF02656"/>
    </source>
</evidence>
<feature type="domain" description="DUF202" evidence="6">
    <location>
        <begin position="10"/>
        <end position="73"/>
    </location>
</feature>